<dbReference type="HOGENOM" id="CLU_2824686_0_0_9"/>
<dbReference type="STRING" id="1235802.C823_01105"/>
<dbReference type="AlphaFoldDB" id="N2BD50"/>
<organism evidence="1 2">
    <name type="scientific">Eubacterium plexicaudatum ASF492</name>
    <dbReference type="NCBI Taxonomy" id="1235802"/>
    <lineage>
        <taxon>Bacteria</taxon>
        <taxon>Bacillati</taxon>
        <taxon>Bacillota</taxon>
        <taxon>Clostridia</taxon>
        <taxon>Eubacteriales</taxon>
        <taxon>Eubacteriaceae</taxon>
        <taxon>Eubacterium</taxon>
    </lineage>
</organism>
<dbReference type="PATRIC" id="fig|1235802.3.peg.1187"/>
<dbReference type="Proteomes" id="UP000012589">
    <property type="component" value="Unassembled WGS sequence"/>
</dbReference>
<name>N2BD50_9FIRM</name>
<protein>
    <submittedName>
        <fullName evidence="1">Uncharacterized protein</fullName>
    </submittedName>
</protein>
<keyword evidence="2" id="KW-1185">Reference proteome</keyword>
<reference evidence="1 2" key="1">
    <citation type="journal article" date="2014" name="Genome Announc.">
        <title>Draft genome sequences of the altered schaedler flora, a defined bacterial community from gnotobiotic mice.</title>
        <authorList>
            <person name="Wannemuehler M.J."/>
            <person name="Overstreet A.M."/>
            <person name="Ward D.V."/>
            <person name="Phillips G.J."/>
        </authorList>
    </citation>
    <scope>NUCLEOTIDE SEQUENCE [LARGE SCALE GENOMIC DNA]</scope>
    <source>
        <strain evidence="1 2">ASF492</strain>
    </source>
</reference>
<sequence length="66" mass="7429">MSYHINTDGKRILIDENECSYLADEYICTCENSKYYMDVPPGGRCYKGGGCEQFEDETDGIVADDS</sequence>
<accession>N2BD50</accession>
<proteinExistence type="predicted"/>
<dbReference type="EMBL" id="AQFT01000033">
    <property type="protein sequence ID" value="EMZ34724.1"/>
    <property type="molecule type" value="Genomic_DNA"/>
</dbReference>
<comment type="caution">
    <text evidence="1">The sequence shown here is derived from an EMBL/GenBank/DDBJ whole genome shotgun (WGS) entry which is preliminary data.</text>
</comment>
<gene>
    <name evidence="1" type="ORF">C823_01105</name>
</gene>
<evidence type="ECO:0000313" key="1">
    <source>
        <dbReference type="EMBL" id="EMZ34724.1"/>
    </source>
</evidence>
<evidence type="ECO:0000313" key="2">
    <source>
        <dbReference type="Proteomes" id="UP000012589"/>
    </source>
</evidence>